<sequence>MNSAKSEHVVARCTRNIGTPLYITHDFVSLQLVASTTKNIGKGPVYRVFDRWLGEGLLTSTACIRYHKAAGHGGSQGMGGKHTGGLVQAADRQENSYRDQTGHGLPGS</sequence>
<comment type="caution">
    <text evidence="2">The sequence shown here is derived from an EMBL/GenBank/DDBJ whole genome shotgun (WGS) entry which is preliminary data.</text>
</comment>
<feature type="region of interest" description="Disordered" evidence="1">
    <location>
        <begin position="72"/>
        <end position="108"/>
    </location>
</feature>
<dbReference type="EMBL" id="JAPWTJ010002017">
    <property type="protein sequence ID" value="KAJ8968356.1"/>
    <property type="molecule type" value="Genomic_DNA"/>
</dbReference>
<reference evidence="2" key="1">
    <citation type="journal article" date="2023" name="Insect Mol. Biol.">
        <title>Genome sequencing provides insights into the evolution of gene families encoding plant cell wall-degrading enzymes in longhorned beetles.</title>
        <authorList>
            <person name="Shin N.R."/>
            <person name="Okamura Y."/>
            <person name="Kirsch R."/>
            <person name="Pauchet Y."/>
        </authorList>
    </citation>
    <scope>NUCLEOTIDE SEQUENCE</scope>
    <source>
        <strain evidence="2">MMC_N1</strain>
    </source>
</reference>
<organism evidence="2 3">
    <name type="scientific">Molorchus minor</name>
    <dbReference type="NCBI Taxonomy" id="1323400"/>
    <lineage>
        <taxon>Eukaryota</taxon>
        <taxon>Metazoa</taxon>
        <taxon>Ecdysozoa</taxon>
        <taxon>Arthropoda</taxon>
        <taxon>Hexapoda</taxon>
        <taxon>Insecta</taxon>
        <taxon>Pterygota</taxon>
        <taxon>Neoptera</taxon>
        <taxon>Endopterygota</taxon>
        <taxon>Coleoptera</taxon>
        <taxon>Polyphaga</taxon>
        <taxon>Cucujiformia</taxon>
        <taxon>Chrysomeloidea</taxon>
        <taxon>Cerambycidae</taxon>
        <taxon>Lamiinae</taxon>
        <taxon>Monochamini</taxon>
        <taxon>Molorchus</taxon>
    </lineage>
</organism>
<feature type="compositionally biased region" description="Basic and acidic residues" evidence="1">
    <location>
        <begin position="91"/>
        <end position="101"/>
    </location>
</feature>
<protein>
    <submittedName>
        <fullName evidence="2">Uncharacterized protein</fullName>
    </submittedName>
</protein>
<gene>
    <name evidence="2" type="ORF">NQ317_000087</name>
</gene>
<accession>A0ABQ9IXA0</accession>
<dbReference type="Proteomes" id="UP001162164">
    <property type="component" value="Unassembled WGS sequence"/>
</dbReference>
<keyword evidence="3" id="KW-1185">Reference proteome</keyword>
<name>A0ABQ9IXA0_9CUCU</name>
<proteinExistence type="predicted"/>
<evidence type="ECO:0000313" key="3">
    <source>
        <dbReference type="Proteomes" id="UP001162164"/>
    </source>
</evidence>
<evidence type="ECO:0000313" key="2">
    <source>
        <dbReference type="EMBL" id="KAJ8968356.1"/>
    </source>
</evidence>
<feature type="compositionally biased region" description="Gly residues" evidence="1">
    <location>
        <begin position="72"/>
        <end position="83"/>
    </location>
</feature>
<evidence type="ECO:0000256" key="1">
    <source>
        <dbReference type="SAM" id="MobiDB-lite"/>
    </source>
</evidence>